<dbReference type="InterPro" id="IPR027405">
    <property type="entry name" value="YidB-like"/>
</dbReference>
<evidence type="ECO:0000313" key="1">
    <source>
        <dbReference type="EMBL" id="ABD70146.1"/>
    </source>
</evidence>
<dbReference type="AlphaFoldDB" id="Q21VQ7"/>
<proteinExistence type="predicted"/>
<dbReference type="Pfam" id="PF20159">
    <property type="entry name" value="YidB"/>
    <property type="match status" value="1"/>
</dbReference>
<dbReference type="Gene3D" id="1.10.10.690">
    <property type="entry name" value="YidB-like"/>
    <property type="match status" value="1"/>
</dbReference>
<protein>
    <recommendedName>
        <fullName evidence="3">DUF937 domain-containing protein</fullName>
    </recommendedName>
</protein>
<organism evidence="1 2">
    <name type="scientific">Albidiferax ferrireducens (strain ATCC BAA-621 / DSM 15236 / T118)</name>
    <name type="common">Rhodoferax ferrireducens</name>
    <dbReference type="NCBI Taxonomy" id="338969"/>
    <lineage>
        <taxon>Bacteria</taxon>
        <taxon>Pseudomonadati</taxon>
        <taxon>Pseudomonadota</taxon>
        <taxon>Betaproteobacteria</taxon>
        <taxon>Burkholderiales</taxon>
        <taxon>Comamonadaceae</taxon>
        <taxon>Rhodoferax</taxon>
    </lineage>
</organism>
<sequence>MGLFDQILSATGGLSGQQGEGGNSPLGAILQLVNNPQTGGLAGILQSFETGGLGEVVKSWVSTGQNQSISAEQIQSVLGSEQIQNFASRLGIDPDQASARLAEYLPQVIDKLTPQGTVPEGGDLLAQGMNLLKGKFFG</sequence>
<dbReference type="STRING" id="338969.Rfer_2429"/>
<name>Q21VQ7_ALBFT</name>
<keyword evidence="2" id="KW-1185">Reference proteome</keyword>
<dbReference type="KEGG" id="rfr:Rfer_2429"/>
<dbReference type="RefSeq" id="WP_011464714.1">
    <property type="nucleotide sequence ID" value="NC_007908.1"/>
</dbReference>
<dbReference type="InterPro" id="IPR045372">
    <property type="entry name" value="YidB"/>
</dbReference>
<dbReference type="OrthoDB" id="9795283at2"/>
<dbReference type="SUPFAM" id="SSF140804">
    <property type="entry name" value="YidB-like"/>
    <property type="match status" value="1"/>
</dbReference>
<evidence type="ECO:0000313" key="2">
    <source>
        <dbReference type="Proteomes" id="UP000008332"/>
    </source>
</evidence>
<reference evidence="2" key="1">
    <citation type="submission" date="2006-02" db="EMBL/GenBank/DDBJ databases">
        <title>Complete sequence of chromosome of Rhodoferax ferrireducens DSM 15236.</title>
        <authorList>
            <person name="Copeland A."/>
            <person name="Lucas S."/>
            <person name="Lapidus A."/>
            <person name="Barry K."/>
            <person name="Detter J.C."/>
            <person name="Glavina del Rio T."/>
            <person name="Hammon N."/>
            <person name="Israni S."/>
            <person name="Pitluck S."/>
            <person name="Brettin T."/>
            <person name="Bruce D."/>
            <person name="Han C."/>
            <person name="Tapia R."/>
            <person name="Gilna P."/>
            <person name="Kiss H."/>
            <person name="Schmutz J."/>
            <person name="Larimer F."/>
            <person name="Land M."/>
            <person name="Kyrpides N."/>
            <person name="Ivanova N."/>
            <person name="Richardson P."/>
        </authorList>
    </citation>
    <scope>NUCLEOTIDE SEQUENCE [LARGE SCALE GENOMIC DNA]</scope>
    <source>
        <strain evidence="2">ATCC BAA-621 / DSM 15236 / T118</strain>
    </source>
</reference>
<dbReference type="EMBL" id="CP000267">
    <property type="protein sequence ID" value="ABD70146.1"/>
    <property type="molecule type" value="Genomic_DNA"/>
</dbReference>
<dbReference type="eggNOG" id="COG3753">
    <property type="taxonomic scope" value="Bacteria"/>
</dbReference>
<accession>Q21VQ7</accession>
<dbReference type="HOGENOM" id="CLU_084747_5_0_4"/>
<dbReference type="Proteomes" id="UP000008332">
    <property type="component" value="Chromosome"/>
</dbReference>
<evidence type="ECO:0008006" key="3">
    <source>
        <dbReference type="Google" id="ProtNLM"/>
    </source>
</evidence>
<gene>
    <name evidence="1" type="ordered locus">Rfer_2429</name>
</gene>